<name>A0ABP0AJL2_PIPNA</name>
<protein>
    <submittedName>
        <fullName evidence="5">Uncharacterized protein</fullName>
    </submittedName>
</protein>
<dbReference type="PANTHER" id="PTHR14224:SF24">
    <property type="entry name" value="MELANOMA ANTIGEN PREFERENTIALLY EXPRESSED IN TUMORS"/>
    <property type="match status" value="1"/>
</dbReference>
<dbReference type="SUPFAM" id="SSF52047">
    <property type="entry name" value="RNI-like"/>
    <property type="match status" value="1"/>
</dbReference>
<gene>
    <name evidence="4" type="ORF">MPIPNATIZW_LOCUS19007</name>
    <name evidence="5" type="ORF">MPIPNATIZW_LOCUS19012</name>
</gene>
<dbReference type="InterPro" id="IPR032675">
    <property type="entry name" value="LRR_dom_sf"/>
</dbReference>
<dbReference type="EMBL" id="OY882880">
    <property type="protein sequence ID" value="CAK6450701.1"/>
    <property type="molecule type" value="Genomic_DNA"/>
</dbReference>
<keyword evidence="2" id="KW-0433">Leucine-rich repeat</keyword>
<dbReference type="Gene3D" id="3.80.10.10">
    <property type="entry name" value="Ribonuclease Inhibitor"/>
    <property type="match status" value="1"/>
</dbReference>
<evidence type="ECO:0000313" key="6">
    <source>
        <dbReference type="Proteomes" id="UP001314169"/>
    </source>
</evidence>
<comment type="similarity">
    <text evidence="1">Belongs to the PRAME family.</text>
</comment>
<evidence type="ECO:0000256" key="1">
    <source>
        <dbReference type="ARBA" id="ARBA00009608"/>
    </source>
</evidence>
<keyword evidence="6" id="KW-1185">Reference proteome</keyword>
<evidence type="ECO:0000256" key="2">
    <source>
        <dbReference type="ARBA" id="ARBA00022614"/>
    </source>
</evidence>
<sequence>MNHPSQRRLLDLACQSLLRDEASAIAAVEWLPMELFPPLFTAAVAGRHISVLKALVQAWPFPCLPLGALINYRQPYIDILQAALDGLDALLAQETRPRGWKLQLLNLQKRAHQEFWNVWAANSADVCSLLDSEVPQPMRKRGKLDSIKVGPNLSWAPMEVLVDLCLKRGVLDESLSYIIKKVSERRGLLHLCCKKLKVYAVSKQNINILDMVQLNSVQDLKLNCTWKLSTLRKFTPFLGQMGNLRRFLLSHVFTSSHTTLEQEEHCVSLFTAQFRRLSCLQELYLDDVSILKGRLDQILSCLKTPLETLSITSCMLLESDLRHLSEHLNVSQLKVLNLRRLNLTNISSGLLQLLLERASPTLQDLDLDECGIMDSQFMDLLPALSHCSQLMTLSFCENTISMTVLEDLLRHTIGLSKLNCVLYAAPLESYDERSNIIDLGRLAQVHAMLKNMLQELGRPGMIWFCAYPCPNCGYRTFYNPNPTL</sequence>
<evidence type="ECO:0000313" key="5">
    <source>
        <dbReference type="EMBL" id="CAK6450706.1"/>
    </source>
</evidence>
<evidence type="ECO:0000256" key="3">
    <source>
        <dbReference type="ARBA" id="ARBA00022737"/>
    </source>
</evidence>
<reference evidence="5" key="1">
    <citation type="submission" date="2023-12" db="EMBL/GenBank/DDBJ databases">
        <authorList>
            <person name="Brown T."/>
        </authorList>
    </citation>
    <scope>NUCLEOTIDE SEQUENCE</scope>
</reference>
<dbReference type="PANTHER" id="PTHR14224">
    <property type="entry name" value="SIMILAR TO PREFERENTIALLY EXPRESSED ANTIGEN IN MELANOMA-LIKE 3"/>
    <property type="match status" value="1"/>
</dbReference>
<dbReference type="EMBL" id="OY882880">
    <property type="protein sequence ID" value="CAK6450706.1"/>
    <property type="molecule type" value="Genomic_DNA"/>
</dbReference>
<dbReference type="InterPro" id="IPR026271">
    <property type="entry name" value="PRAME"/>
</dbReference>
<dbReference type="Proteomes" id="UP001314169">
    <property type="component" value="Chromosome Y"/>
</dbReference>
<proteinExistence type="inferred from homology"/>
<evidence type="ECO:0000313" key="4">
    <source>
        <dbReference type="EMBL" id="CAK6450701.1"/>
    </source>
</evidence>
<keyword evidence="3" id="KW-0677">Repeat</keyword>
<dbReference type="PIRSF" id="PIRSF038286">
    <property type="entry name" value="PRAME"/>
    <property type="match status" value="1"/>
</dbReference>
<dbReference type="InterPro" id="IPR050694">
    <property type="entry name" value="LRRC14/PRAME"/>
</dbReference>
<organism evidence="5">
    <name type="scientific">Pipistrellus nathusii</name>
    <name type="common">Nathusius' pipistrelle</name>
    <dbReference type="NCBI Taxonomy" id="59473"/>
    <lineage>
        <taxon>Eukaryota</taxon>
        <taxon>Metazoa</taxon>
        <taxon>Chordata</taxon>
        <taxon>Craniata</taxon>
        <taxon>Vertebrata</taxon>
        <taxon>Euteleostomi</taxon>
        <taxon>Mammalia</taxon>
        <taxon>Eutheria</taxon>
        <taxon>Laurasiatheria</taxon>
        <taxon>Chiroptera</taxon>
        <taxon>Yangochiroptera</taxon>
        <taxon>Vespertilionidae</taxon>
        <taxon>Pipistrellus</taxon>
    </lineage>
</organism>
<accession>A0ABP0AJL2</accession>